<dbReference type="OrthoDB" id="411524at2759"/>
<dbReference type="AlphaFoldDB" id="A0A9E7GSX8"/>
<feature type="region of interest" description="Disordered" evidence="1">
    <location>
        <begin position="129"/>
        <end position="152"/>
    </location>
</feature>
<gene>
    <name evidence="2" type="ORF">MUK42_12863</name>
</gene>
<organism evidence="2 3">
    <name type="scientific">Musa troglodytarum</name>
    <name type="common">fe'i banana</name>
    <dbReference type="NCBI Taxonomy" id="320322"/>
    <lineage>
        <taxon>Eukaryota</taxon>
        <taxon>Viridiplantae</taxon>
        <taxon>Streptophyta</taxon>
        <taxon>Embryophyta</taxon>
        <taxon>Tracheophyta</taxon>
        <taxon>Spermatophyta</taxon>
        <taxon>Magnoliopsida</taxon>
        <taxon>Liliopsida</taxon>
        <taxon>Zingiberales</taxon>
        <taxon>Musaceae</taxon>
        <taxon>Musa</taxon>
    </lineage>
</organism>
<keyword evidence="3" id="KW-1185">Reference proteome</keyword>
<proteinExistence type="predicted"/>
<accession>A0A9E7GSX8</accession>
<evidence type="ECO:0000313" key="2">
    <source>
        <dbReference type="EMBL" id="URE20500.1"/>
    </source>
</evidence>
<evidence type="ECO:0000256" key="1">
    <source>
        <dbReference type="SAM" id="MobiDB-lite"/>
    </source>
</evidence>
<dbReference type="EMBL" id="CP097509">
    <property type="protein sequence ID" value="URE20500.1"/>
    <property type="molecule type" value="Genomic_DNA"/>
</dbReference>
<evidence type="ECO:0000313" key="3">
    <source>
        <dbReference type="Proteomes" id="UP001055439"/>
    </source>
</evidence>
<name>A0A9E7GSX8_9LILI</name>
<dbReference type="InterPro" id="IPR038821">
    <property type="entry name" value="CLE45-like"/>
</dbReference>
<dbReference type="PANTHER" id="PTHR36726">
    <property type="entry name" value="CLAVATA3/ESR (CLE)-RELATED PROTEIN 45"/>
    <property type="match status" value="1"/>
</dbReference>
<sequence>MEGMRGKGSCGKMLSFPRIVCSNPFTHAYQHNRVHEGEKDLLGLPYENRLDLLQRRRGAMGFNLDKLLLFLLCVVLLASEGEKVCGLRSVDHVLRYGEEGGLAQKNRRILANVHVVSFDAGKKSAAKSSAFDSNSTSKRRVRRGSDPIHNRKLRMPALRHTQRSLTGFEGKSSEPFEHSLHFLVRAVSNSFVLMDRCL</sequence>
<reference evidence="2" key="1">
    <citation type="submission" date="2022-05" db="EMBL/GenBank/DDBJ databases">
        <title>The Musa troglodytarum L. genome provides insights into the mechanism of non-climacteric behaviour and enrichment of carotenoids.</title>
        <authorList>
            <person name="Wang J."/>
        </authorList>
    </citation>
    <scope>NUCLEOTIDE SEQUENCE</scope>
    <source>
        <tissue evidence="2">Leaf</tissue>
    </source>
</reference>
<protein>
    <submittedName>
        <fullName evidence="2">Uncharacterized protein</fullName>
    </submittedName>
</protein>
<dbReference type="Proteomes" id="UP001055439">
    <property type="component" value="Chromosome 7"/>
</dbReference>
<dbReference type="PANTHER" id="PTHR36726:SF4">
    <property type="entry name" value="CLAVATA3_ESR (CLE)-RELATED PROTEIN 45"/>
    <property type="match status" value="1"/>
</dbReference>